<gene>
    <name evidence="2" type="ORF">U5817_23780</name>
</gene>
<proteinExistence type="predicted"/>
<organism evidence="2 3">
    <name type="scientific">Aromatoleum evansii</name>
    <name type="common">Azoarcus evansii</name>
    <dbReference type="NCBI Taxonomy" id="59406"/>
    <lineage>
        <taxon>Bacteria</taxon>
        <taxon>Pseudomonadati</taxon>
        <taxon>Pseudomonadota</taxon>
        <taxon>Betaproteobacteria</taxon>
        <taxon>Rhodocyclales</taxon>
        <taxon>Rhodocyclaceae</taxon>
        <taxon>Aromatoleum</taxon>
    </lineage>
</organism>
<keyword evidence="1" id="KW-0812">Transmembrane</keyword>
<dbReference type="Proteomes" id="UP001626593">
    <property type="component" value="Chromosome"/>
</dbReference>
<accession>A0ABZ1APY6</accession>
<sequence>MPKAAPTLRQRKVFALTRILGGLVAAFYLGYVVIANLAAGLPFDNKLMFTALVAAAGFGYAAWYLRDLSAVAREEREQGVNGNGGSAG</sequence>
<evidence type="ECO:0000313" key="3">
    <source>
        <dbReference type="Proteomes" id="UP001626593"/>
    </source>
</evidence>
<dbReference type="EMBL" id="CP141259">
    <property type="protein sequence ID" value="WRL46183.1"/>
    <property type="molecule type" value="Genomic_DNA"/>
</dbReference>
<feature type="transmembrane region" description="Helical" evidence="1">
    <location>
        <begin position="47"/>
        <end position="65"/>
    </location>
</feature>
<evidence type="ECO:0000313" key="2">
    <source>
        <dbReference type="EMBL" id="WRL46183.1"/>
    </source>
</evidence>
<protein>
    <recommendedName>
        <fullName evidence="4">DUF4229 domain-containing protein</fullName>
    </recommendedName>
</protein>
<feature type="transmembrane region" description="Helical" evidence="1">
    <location>
        <begin position="20"/>
        <end position="41"/>
    </location>
</feature>
<keyword evidence="1" id="KW-0472">Membrane</keyword>
<keyword evidence="1" id="KW-1133">Transmembrane helix</keyword>
<evidence type="ECO:0008006" key="4">
    <source>
        <dbReference type="Google" id="ProtNLM"/>
    </source>
</evidence>
<evidence type="ECO:0000256" key="1">
    <source>
        <dbReference type="SAM" id="Phobius"/>
    </source>
</evidence>
<keyword evidence="3" id="KW-1185">Reference proteome</keyword>
<reference evidence="2 3" key="1">
    <citation type="submission" date="2023-12" db="EMBL/GenBank/DDBJ databases">
        <title>A. evansii MAY27, complete genome.</title>
        <authorList>
            <person name="Wang Y."/>
        </authorList>
    </citation>
    <scope>NUCLEOTIDE SEQUENCE [LARGE SCALE GENOMIC DNA]</scope>
    <source>
        <strain evidence="2 3">MAY27</strain>
    </source>
</reference>
<name>A0ABZ1APY6_AROEV</name>
<dbReference type="RefSeq" id="WP_169127810.1">
    <property type="nucleotide sequence ID" value="NZ_CAWPLS010000088.1"/>
</dbReference>